<dbReference type="InterPro" id="IPR010985">
    <property type="entry name" value="Ribbon_hlx_hlx"/>
</dbReference>
<reference evidence="3 4" key="1">
    <citation type="submission" date="2020-04" db="EMBL/GenBank/DDBJ databases">
        <authorList>
            <person name="Pieper L."/>
        </authorList>
    </citation>
    <scope>NUCLEOTIDE SEQUENCE [LARGE SCALE GENOMIC DNA]</scope>
    <source>
        <strain evidence="3 4">F22</strain>
    </source>
</reference>
<dbReference type="InterPro" id="IPR014795">
    <property type="entry name" value="TacA_1-like"/>
</dbReference>
<dbReference type="SUPFAM" id="SSF47598">
    <property type="entry name" value="Ribbon-helix-helix"/>
    <property type="match status" value="1"/>
</dbReference>
<dbReference type="AlphaFoldDB" id="A0A849XQQ9"/>
<dbReference type="Proteomes" id="UP000554488">
    <property type="component" value="Unassembled WGS sequence"/>
</dbReference>
<dbReference type="EMBL" id="JABWDC010000017">
    <property type="protein sequence ID" value="NUN86178.1"/>
    <property type="molecule type" value="Genomic_DNA"/>
</dbReference>
<name>A0A849XQQ9_9FIRM</name>
<keyword evidence="1" id="KW-1277">Toxin-antitoxin system</keyword>
<proteinExistence type="inferred from homology"/>
<dbReference type="RefSeq" id="WP_175305551.1">
    <property type="nucleotide sequence ID" value="NZ_JABWDC010000017.1"/>
</dbReference>
<comment type="caution">
    <text evidence="3">The sequence shown here is derived from an EMBL/GenBank/DDBJ whole genome shotgun (WGS) entry which is preliminary data.</text>
</comment>
<dbReference type="InterPro" id="IPR013321">
    <property type="entry name" value="Arc_rbn_hlx_hlx"/>
</dbReference>
<evidence type="ECO:0000313" key="3">
    <source>
        <dbReference type="EMBL" id="NUN86178.1"/>
    </source>
</evidence>
<gene>
    <name evidence="3" type="ORF">HUU93_06080</name>
</gene>
<evidence type="ECO:0000256" key="1">
    <source>
        <dbReference type="ARBA" id="ARBA00022649"/>
    </source>
</evidence>
<comment type="similarity">
    <text evidence="2">Belongs to the TacA antitoxin family.</text>
</comment>
<reference evidence="3 4" key="2">
    <citation type="submission" date="2020-07" db="EMBL/GenBank/DDBJ databases">
        <title>Bacterial metabolism rescues the inhibition of intestinal drug absorption by food and drug additives.</title>
        <authorList>
            <person name="Zou L."/>
            <person name="Spanogiannopoulos P."/>
            <person name="Chien H.-C."/>
            <person name="Pieper L.M."/>
            <person name="Cai W."/>
            <person name="Khuri N."/>
            <person name="Pottel J."/>
            <person name="Vora B."/>
            <person name="Ni Z."/>
            <person name="Tsakalozou E."/>
            <person name="Zhang W."/>
            <person name="Shoichet B.K."/>
            <person name="Giacomini K.M."/>
            <person name="Turnbaugh P.J."/>
        </authorList>
    </citation>
    <scope>NUCLEOTIDE SEQUENCE [LARGE SCALE GENOMIC DNA]</scope>
    <source>
        <strain evidence="3 4">F22</strain>
    </source>
</reference>
<sequence>MPRTKSGEFNQIAYQNEYNKMNYDRIEIKVPKGKKAVIKEAAKAAGQSVNEFINQAIDERMGKTE</sequence>
<dbReference type="GO" id="GO:0006355">
    <property type="term" value="P:regulation of DNA-templated transcription"/>
    <property type="evidence" value="ECO:0007669"/>
    <property type="project" value="InterPro"/>
</dbReference>
<organism evidence="3 4">
    <name type="scientific">Coprococcus comes</name>
    <dbReference type="NCBI Taxonomy" id="410072"/>
    <lineage>
        <taxon>Bacteria</taxon>
        <taxon>Bacillati</taxon>
        <taxon>Bacillota</taxon>
        <taxon>Clostridia</taxon>
        <taxon>Lachnospirales</taxon>
        <taxon>Lachnospiraceae</taxon>
        <taxon>Coprococcus</taxon>
    </lineage>
</organism>
<dbReference type="Gene3D" id="1.10.1220.10">
    <property type="entry name" value="Met repressor-like"/>
    <property type="match status" value="1"/>
</dbReference>
<evidence type="ECO:0000313" key="4">
    <source>
        <dbReference type="Proteomes" id="UP000554488"/>
    </source>
</evidence>
<accession>A0A849XQQ9</accession>
<evidence type="ECO:0000256" key="2">
    <source>
        <dbReference type="ARBA" id="ARBA00049988"/>
    </source>
</evidence>
<dbReference type="Pfam" id="PF08681">
    <property type="entry name" value="TacA1"/>
    <property type="match status" value="1"/>
</dbReference>
<protein>
    <submittedName>
        <fullName evidence="3">DUF1778 domain-containing protein</fullName>
    </submittedName>
</protein>